<accession>A0A1H7PW05</accession>
<proteinExistence type="predicted"/>
<sequence length="150" mass="16281">MSKQIEIEDAHGRRRTEPHGYKAKDGERVMTVRVPLVMMDGYPSPSIVNDGQPYGGKIGIGDAMTTDTVGGCVRVSFQDGTGALQRPDGSWVYTDGGGYIAKSHSREQQAHAARVAGKFGQWVDGYVDGKAQENVAYQGYVDSLNAWRNA</sequence>
<gene>
    <name evidence="2" type="ORF">SAMN04515666_103614</name>
</gene>
<evidence type="ECO:0000313" key="3">
    <source>
        <dbReference type="Proteomes" id="UP000199664"/>
    </source>
</evidence>
<organism evidence="2 3">
    <name type="scientific">Bosea lupini</name>
    <dbReference type="NCBI Taxonomy" id="1036779"/>
    <lineage>
        <taxon>Bacteria</taxon>
        <taxon>Pseudomonadati</taxon>
        <taxon>Pseudomonadota</taxon>
        <taxon>Alphaproteobacteria</taxon>
        <taxon>Hyphomicrobiales</taxon>
        <taxon>Boseaceae</taxon>
        <taxon>Bosea</taxon>
    </lineage>
</organism>
<dbReference type="AlphaFoldDB" id="A0A1H7PW05"/>
<name>A0A1H7PW05_9HYPH</name>
<dbReference type="EMBL" id="FOAN01000003">
    <property type="protein sequence ID" value="SEL39445.1"/>
    <property type="molecule type" value="Genomic_DNA"/>
</dbReference>
<dbReference type="Proteomes" id="UP000199664">
    <property type="component" value="Unassembled WGS sequence"/>
</dbReference>
<evidence type="ECO:0000313" key="2">
    <source>
        <dbReference type="EMBL" id="SEL39445.1"/>
    </source>
</evidence>
<reference evidence="3" key="1">
    <citation type="submission" date="2016-10" db="EMBL/GenBank/DDBJ databases">
        <authorList>
            <person name="Varghese N."/>
            <person name="Submissions S."/>
        </authorList>
    </citation>
    <scope>NUCLEOTIDE SEQUENCE [LARGE SCALE GENOMIC DNA]</scope>
    <source>
        <strain evidence="3">LMG 26383,CCUG 61248,R- 45681</strain>
    </source>
</reference>
<dbReference type="RefSeq" id="WP_091834182.1">
    <property type="nucleotide sequence ID" value="NZ_FOAN01000003.1"/>
</dbReference>
<dbReference type="STRING" id="1036779.SAMN04515666_103614"/>
<protein>
    <submittedName>
        <fullName evidence="2">Uncharacterized protein</fullName>
    </submittedName>
</protein>
<evidence type="ECO:0000256" key="1">
    <source>
        <dbReference type="SAM" id="MobiDB-lite"/>
    </source>
</evidence>
<feature type="region of interest" description="Disordered" evidence="1">
    <location>
        <begin position="1"/>
        <end position="22"/>
    </location>
</feature>
<keyword evidence="3" id="KW-1185">Reference proteome</keyword>